<keyword evidence="3" id="KW-1185">Reference proteome</keyword>
<comment type="caution">
    <text evidence="2">The sequence shown here is derived from an EMBL/GenBank/DDBJ whole genome shotgun (WGS) entry which is preliminary data.</text>
</comment>
<accession>A0A4Y7SXZ9</accession>
<reference evidence="2 3" key="1">
    <citation type="journal article" date="2019" name="Nat. Ecol. Evol.">
        <title>Megaphylogeny resolves global patterns of mushroom evolution.</title>
        <authorList>
            <person name="Varga T."/>
            <person name="Krizsan K."/>
            <person name="Foldi C."/>
            <person name="Dima B."/>
            <person name="Sanchez-Garcia M."/>
            <person name="Sanchez-Ramirez S."/>
            <person name="Szollosi G.J."/>
            <person name="Szarkandi J.G."/>
            <person name="Papp V."/>
            <person name="Albert L."/>
            <person name="Andreopoulos W."/>
            <person name="Angelini C."/>
            <person name="Antonin V."/>
            <person name="Barry K.W."/>
            <person name="Bougher N.L."/>
            <person name="Buchanan P."/>
            <person name="Buyck B."/>
            <person name="Bense V."/>
            <person name="Catcheside P."/>
            <person name="Chovatia M."/>
            <person name="Cooper J."/>
            <person name="Damon W."/>
            <person name="Desjardin D."/>
            <person name="Finy P."/>
            <person name="Geml J."/>
            <person name="Haridas S."/>
            <person name="Hughes K."/>
            <person name="Justo A."/>
            <person name="Karasinski D."/>
            <person name="Kautmanova I."/>
            <person name="Kiss B."/>
            <person name="Kocsube S."/>
            <person name="Kotiranta H."/>
            <person name="LaButti K.M."/>
            <person name="Lechner B.E."/>
            <person name="Liimatainen K."/>
            <person name="Lipzen A."/>
            <person name="Lukacs Z."/>
            <person name="Mihaltcheva S."/>
            <person name="Morgado L.N."/>
            <person name="Niskanen T."/>
            <person name="Noordeloos M.E."/>
            <person name="Ohm R.A."/>
            <person name="Ortiz-Santana B."/>
            <person name="Ovrebo C."/>
            <person name="Racz N."/>
            <person name="Riley R."/>
            <person name="Savchenko A."/>
            <person name="Shiryaev A."/>
            <person name="Soop K."/>
            <person name="Spirin V."/>
            <person name="Szebenyi C."/>
            <person name="Tomsovsky M."/>
            <person name="Tulloss R.E."/>
            <person name="Uehling J."/>
            <person name="Grigoriev I.V."/>
            <person name="Vagvolgyi C."/>
            <person name="Papp T."/>
            <person name="Martin F.M."/>
            <person name="Miettinen O."/>
            <person name="Hibbett D.S."/>
            <person name="Nagy L.G."/>
        </authorList>
    </citation>
    <scope>NUCLEOTIDE SEQUENCE [LARGE SCALE GENOMIC DNA]</scope>
    <source>
        <strain evidence="2 3">FP101781</strain>
    </source>
</reference>
<evidence type="ECO:0000313" key="2">
    <source>
        <dbReference type="EMBL" id="TEB26508.1"/>
    </source>
</evidence>
<feature type="compositionally biased region" description="Polar residues" evidence="1">
    <location>
        <begin position="1"/>
        <end position="20"/>
    </location>
</feature>
<dbReference type="AlphaFoldDB" id="A0A4Y7SXZ9"/>
<dbReference type="EMBL" id="QPFP01000048">
    <property type="protein sequence ID" value="TEB26508.1"/>
    <property type="molecule type" value="Genomic_DNA"/>
</dbReference>
<sequence>MIPSSVNTYNSAAPSDQQYGYSRDQAEYGSQVERFLRAQRVGPHGNSDQTFLVAVQLFYAYEQAQVVGKGNSKNINIKRCEPIKNITEHLSSHPYELGVNLVPRCIKLMEAALREHSEELKYFNFNLRDPAVTVHNPKTWTKVNLSEFSGGYFRSETMVPPPKKKGVNVGVFNGPTALQFKAPKEPPVIGVIVPYSQWEKYESHIAEIDLQEAKWEERRHRDAIIPHSSGTRAESPFRSLSPNKTESGTSQKWPPWDDEYVSDGSLSYASEPEPSTQPKRKGRQTSQSITASGKPKPKGADAHSPQKPHPKKKPRTWRNRSPSLEIIGETLSKADKALKETSADKVSTHQLGGGTRVRSKPSRFGTVDSKTMIEAMKSGGSSRVNPSNIATFRSLTDNVLIFLVEALSVSELTELKDKSFIGSLSPSDAVHATLSVTGDDQEMGGFKTCHDCVVVASPKEDALRSHFGSLQLKAKRSYVGKNGNILRLGAMKELSELSVECNTIYWATAILRSTYDWIDDF</sequence>
<protein>
    <submittedName>
        <fullName evidence="2">Uncharacterized protein</fullName>
    </submittedName>
</protein>
<dbReference type="STRING" id="71717.A0A4Y7SXZ9"/>
<feature type="compositionally biased region" description="Basic residues" evidence="1">
    <location>
        <begin position="306"/>
        <end position="318"/>
    </location>
</feature>
<evidence type="ECO:0000256" key="1">
    <source>
        <dbReference type="SAM" id="MobiDB-lite"/>
    </source>
</evidence>
<dbReference type="Proteomes" id="UP000298030">
    <property type="component" value="Unassembled WGS sequence"/>
</dbReference>
<feature type="region of interest" description="Disordered" evidence="1">
    <location>
        <begin position="1"/>
        <end position="23"/>
    </location>
</feature>
<feature type="region of interest" description="Disordered" evidence="1">
    <location>
        <begin position="223"/>
        <end position="324"/>
    </location>
</feature>
<organism evidence="2 3">
    <name type="scientific">Coprinellus micaceus</name>
    <name type="common">Glistening ink-cap mushroom</name>
    <name type="synonym">Coprinus micaceus</name>
    <dbReference type="NCBI Taxonomy" id="71717"/>
    <lineage>
        <taxon>Eukaryota</taxon>
        <taxon>Fungi</taxon>
        <taxon>Dikarya</taxon>
        <taxon>Basidiomycota</taxon>
        <taxon>Agaricomycotina</taxon>
        <taxon>Agaricomycetes</taxon>
        <taxon>Agaricomycetidae</taxon>
        <taxon>Agaricales</taxon>
        <taxon>Agaricineae</taxon>
        <taxon>Psathyrellaceae</taxon>
        <taxon>Coprinellus</taxon>
    </lineage>
</organism>
<feature type="region of interest" description="Disordered" evidence="1">
    <location>
        <begin position="341"/>
        <end position="363"/>
    </location>
</feature>
<feature type="compositionally biased region" description="Polar residues" evidence="1">
    <location>
        <begin position="228"/>
        <end position="252"/>
    </location>
</feature>
<evidence type="ECO:0000313" key="3">
    <source>
        <dbReference type="Proteomes" id="UP000298030"/>
    </source>
</evidence>
<feature type="compositionally biased region" description="Polar residues" evidence="1">
    <location>
        <begin position="264"/>
        <end position="277"/>
    </location>
</feature>
<proteinExistence type="predicted"/>
<name>A0A4Y7SXZ9_COPMI</name>
<gene>
    <name evidence="2" type="ORF">FA13DRAFT_1795687</name>
</gene>